<accession>A0A0R1S6Y5</accession>
<dbReference type="InterPro" id="IPR046350">
    <property type="entry name" value="Cystatin_sf"/>
</dbReference>
<evidence type="ECO:0000313" key="3">
    <source>
        <dbReference type="Proteomes" id="UP000052013"/>
    </source>
</evidence>
<proteinExistence type="predicted"/>
<gene>
    <name evidence="2" type="ORF">FC85_GL001219</name>
</gene>
<dbReference type="Pfam" id="PF17881">
    <property type="entry name" value="TseB"/>
    <property type="match status" value="1"/>
</dbReference>
<evidence type="ECO:0000259" key="1">
    <source>
        <dbReference type="Pfam" id="PF17881"/>
    </source>
</evidence>
<dbReference type="SUPFAM" id="SSF54403">
    <property type="entry name" value="Cystatin/monellin"/>
    <property type="match status" value="2"/>
</dbReference>
<comment type="caution">
    <text evidence="2">The sequence shown here is derived from an EMBL/GenBank/DDBJ whole genome shotgun (WGS) entry which is preliminary data.</text>
</comment>
<dbReference type="Gene3D" id="3.10.450.40">
    <property type="match status" value="2"/>
</dbReference>
<dbReference type="STRING" id="1423739.FC85_GL001219"/>
<name>A0A0R1S6Y5_9LACO</name>
<evidence type="ECO:0000313" key="2">
    <source>
        <dbReference type="EMBL" id="KRL64703.1"/>
    </source>
</evidence>
<feature type="domain" description="Cell wall elongation regulator TseB-like" evidence="1">
    <location>
        <begin position="26"/>
        <end position="69"/>
    </location>
</feature>
<dbReference type="EMBL" id="AZEY01000090">
    <property type="protein sequence ID" value="KRL64703.1"/>
    <property type="molecule type" value="Genomic_DNA"/>
</dbReference>
<dbReference type="AlphaFoldDB" id="A0A0R1S6Y5"/>
<dbReference type="Proteomes" id="UP000052013">
    <property type="component" value="Unassembled WGS sequence"/>
</dbReference>
<sequence>MILILLFAGFVVLHEAQKPMVTARNQTVTLAKKYADLKTVQAFYASNLGKTYYSVAGTTNKRKPIYVIVAKRGGNVTVVDQSSGLSEQRIRSLIVQTKQPKKINSISLTLIKNKPYWVVSYLNSKSNLCYATLSFKTGTVKKLIENI</sequence>
<reference evidence="2 3" key="1">
    <citation type="journal article" date="2015" name="Genome Announc.">
        <title>Expanding the biotechnology potential of lactobacilli through comparative genomics of 213 strains and associated genera.</title>
        <authorList>
            <person name="Sun Z."/>
            <person name="Harris H.M."/>
            <person name="McCann A."/>
            <person name="Guo C."/>
            <person name="Argimon S."/>
            <person name="Zhang W."/>
            <person name="Yang X."/>
            <person name="Jeffery I.B."/>
            <person name="Cooney J.C."/>
            <person name="Kagawa T.F."/>
            <person name="Liu W."/>
            <person name="Song Y."/>
            <person name="Salvetti E."/>
            <person name="Wrobel A."/>
            <person name="Rasinkangas P."/>
            <person name="Parkhill J."/>
            <person name="Rea M.C."/>
            <person name="O'Sullivan O."/>
            <person name="Ritari J."/>
            <person name="Douillard F.P."/>
            <person name="Paul Ross R."/>
            <person name="Yang R."/>
            <person name="Briner A.E."/>
            <person name="Felis G.E."/>
            <person name="de Vos W.M."/>
            <person name="Barrangou R."/>
            <person name="Klaenhammer T.R."/>
            <person name="Caufield P.W."/>
            <person name="Cui Y."/>
            <person name="Zhang H."/>
            <person name="O'Toole P.W."/>
        </authorList>
    </citation>
    <scope>NUCLEOTIDE SEQUENCE [LARGE SCALE GENOMIC DNA]</scope>
    <source>
        <strain evidence="2 3">DSM 14421</strain>
    </source>
</reference>
<dbReference type="InterPro" id="IPR041401">
    <property type="entry name" value="TseB-like_dom"/>
</dbReference>
<protein>
    <recommendedName>
        <fullName evidence="1">Cell wall elongation regulator TseB-like domain-containing protein</fullName>
    </recommendedName>
</protein>
<organism evidence="2 3">
    <name type="scientific">Lentilactobacillus diolivorans DSM 14421</name>
    <dbReference type="NCBI Taxonomy" id="1423739"/>
    <lineage>
        <taxon>Bacteria</taxon>
        <taxon>Bacillati</taxon>
        <taxon>Bacillota</taxon>
        <taxon>Bacilli</taxon>
        <taxon>Lactobacillales</taxon>
        <taxon>Lactobacillaceae</taxon>
        <taxon>Lentilactobacillus</taxon>
    </lineage>
</organism>
<dbReference type="PATRIC" id="fig|1423739.3.peg.1273"/>